<dbReference type="EMBL" id="CP001804">
    <property type="protein sequence ID" value="ACY16365.1"/>
    <property type="molecule type" value="Genomic_DNA"/>
</dbReference>
<sequence length="284" mass="31377">MSGGAMNVVTVAGKALPDSKMRLWLPAVQRFEDRDWDASDRVFERARPALAQTAGRVGEGGEHVLPMHTPVSDQGNLGTCAANAWMDALEILMGIENQRQVVQLSRLFVYWTARELTGLQGEDSGVYLRAVAHQLRKIGVVEESFLPYRDEPTAVLSAPSVSLYTMASNHRLSSFYRIVSDGQKKLDEIELALRANHPVVSATDVSSEFLDYRGGGHVFGPPALSEGLHAMILVGVRHRGGRREFLRRNSWGVGWGDGGLVWCDEDYVLLDDDVWVGTRMQGLD</sequence>
<dbReference type="HOGENOM" id="CLU_979227_0_0_7"/>
<dbReference type="MEROPS" id="C01.164"/>
<dbReference type="RefSeq" id="WP_012828964.1">
    <property type="nucleotide sequence ID" value="NC_013440.1"/>
</dbReference>
<proteinExistence type="predicted"/>
<reference evidence="2 3" key="1">
    <citation type="journal article" date="2010" name="Stand. Genomic Sci.">
        <title>Complete genome sequence of Haliangium ochraceum type strain (SMP-2).</title>
        <authorList>
            <consortium name="US DOE Joint Genome Institute (JGI-PGF)"/>
            <person name="Ivanova N."/>
            <person name="Daum C."/>
            <person name="Lang E."/>
            <person name="Abt B."/>
            <person name="Kopitz M."/>
            <person name="Saunders E."/>
            <person name="Lapidus A."/>
            <person name="Lucas S."/>
            <person name="Glavina Del Rio T."/>
            <person name="Nolan M."/>
            <person name="Tice H."/>
            <person name="Copeland A."/>
            <person name="Cheng J.F."/>
            <person name="Chen F."/>
            <person name="Bruce D."/>
            <person name="Goodwin L."/>
            <person name="Pitluck S."/>
            <person name="Mavromatis K."/>
            <person name="Pati A."/>
            <person name="Mikhailova N."/>
            <person name="Chen A."/>
            <person name="Palaniappan K."/>
            <person name="Land M."/>
            <person name="Hauser L."/>
            <person name="Chang Y.J."/>
            <person name="Jeffries C.D."/>
            <person name="Detter J.C."/>
            <person name="Brettin T."/>
            <person name="Rohde M."/>
            <person name="Goker M."/>
            <person name="Bristow J."/>
            <person name="Markowitz V."/>
            <person name="Eisen J.A."/>
            <person name="Hugenholtz P."/>
            <person name="Kyrpides N.C."/>
            <person name="Klenk H.P."/>
        </authorList>
    </citation>
    <scope>NUCLEOTIDE SEQUENCE [LARGE SCALE GENOMIC DNA]</scope>
    <source>
        <strain evidence="3">DSM 14365 / CIP 107738 / JCM 11303 / AJ 13395 / SMP-2</strain>
    </source>
</reference>
<organism evidence="2 3">
    <name type="scientific">Haliangium ochraceum (strain DSM 14365 / JCM 11303 / SMP-2)</name>
    <dbReference type="NCBI Taxonomy" id="502025"/>
    <lineage>
        <taxon>Bacteria</taxon>
        <taxon>Pseudomonadati</taxon>
        <taxon>Myxococcota</taxon>
        <taxon>Polyangia</taxon>
        <taxon>Haliangiales</taxon>
        <taxon>Kofleriaceae</taxon>
        <taxon>Haliangium</taxon>
    </lineage>
</organism>
<keyword evidence="3" id="KW-1185">Reference proteome</keyword>
<feature type="domain" description="Peptidase C1A papain C-terminal" evidence="1">
    <location>
        <begin position="65"/>
        <end position="278"/>
    </location>
</feature>
<dbReference type="OrthoDB" id="5318987at2"/>
<evidence type="ECO:0000313" key="2">
    <source>
        <dbReference type="EMBL" id="ACY16365.1"/>
    </source>
</evidence>
<protein>
    <submittedName>
        <fullName evidence="2">Peptidase C1A papain</fullName>
    </submittedName>
</protein>
<accession>D0LZA3</accession>
<dbReference type="KEGG" id="hoh:Hoch_3866"/>
<dbReference type="InterPro" id="IPR038765">
    <property type="entry name" value="Papain-like_cys_pep_sf"/>
</dbReference>
<gene>
    <name evidence="2" type="ordered locus">Hoch_3866</name>
</gene>
<dbReference type="Pfam" id="PF00112">
    <property type="entry name" value="Peptidase_C1"/>
    <property type="match status" value="1"/>
</dbReference>
<evidence type="ECO:0000259" key="1">
    <source>
        <dbReference type="SMART" id="SM00645"/>
    </source>
</evidence>
<name>D0LZA3_HALO1</name>
<evidence type="ECO:0000313" key="3">
    <source>
        <dbReference type="Proteomes" id="UP000001880"/>
    </source>
</evidence>
<dbReference type="eggNOG" id="COG4870">
    <property type="taxonomic scope" value="Bacteria"/>
</dbReference>
<dbReference type="AlphaFoldDB" id="D0LZA3"/>
<dbReference type="GO" id="GO:0006508">
    <property type="term" value="P:proteolysis"/>
    <property type="evidence" value="ECO:0007669"/>
    <property type="project" value="InterPro"/>
</dbReference>
<dbReference type="CDD" id="cd02619">
    <property type="entry name" value="Peptidase_C1"/>
    <property type="match status" value="1"/>
</dbReference>
<dbReference type="STRING" id="502025.Hoch_3866"/>
<dbReference type="GO" id="GO:0008234">
    <property type="term" value="F:cysteine-type peptidase activity"/>
    <property type="evidence" value="ECO:0007669"/>
    <property type="project" value="InterPro"/>
</dbReference>
<dbReference type="SMART" id="SM00645">
    <property type="entry name" value="Pept_C1"/>
    <property type="match status" value="1"/>
</dbReference>
<dbReference type="SUPFAM" id="SSF54001">
    <property type="entry name" value="Cysteine proteinases"/>
    <property type="match status" value="1"/>
</dbReference>
<dbReference type="InterPro" id="IPR000668">
    <property type="entry name" value="Peptidase_C1A_C"/>
</dbReference>
<dbReference type="Gene3D" id="3.90.70.10">
    <property type="entry name" value="Cysteine proteinases"/>
    <property type="match status" value="1"/>
</dbReference>
<dbReference type="Proteomes" id="UP000001880">
    <property type="component" value="Chromosome"/>
</dbReference>